<dbReference type="AlphaFoldDB" id="A0A501PET7"/>
<dbReference type="PANTHER" id="PTHR45566">
    <property type="entry name" value="HTH-TYPE TRANSCRIPTIONAL REGULATOR YHJB-RELATED"/>
    <property type="match status" value="1"/>
</dbReference>
<evidence type="ECO:0000313" key="6">
    <source>
        <dbReference type="EMBL" id="TPD58940.1"/>
    </source>
</evidence>
<dbReference type="PRINTS" id="PR00038">
    <property type="entry name" value="HTHLUXR"/>
</dbReference>
<reference evidence="7" key="1">
    <citation type="submission" date="2019-06" db="EMBL/GenBank/DDBJ databases">
        <title>The complete genome of Emcibacter congregatus ZYLT.</title>
        <authorList>
            <person name="Zhao Z."/>
        </authorList>
    </citation>
    <scope>NUCLEOTIDE SEQUENCE [LARGE SCALE GENOMIC DNA]</scope>
    <source>
        <strain evidence="7">MCCC 1A06723</strain>
    </source>
</reference>
<dbReference type="Gene3D" id="1.10.10.10">
    <property type="entry name" value="Winged helix-like DNA-binding domain superfamily/Winged helix DNA-binding domain"/>
    <property type="match status" value="1"/>
</dbReference>
<protein>
    <submittedName>
        <fullName evidence="6">Response regulator transcription factor</fullName>
    </submittedName>
</protein>
<dbReference type="GO" id="GO:0003677">
    <property type="term" value="F:DNA binding"/>
    <property type="evidence" value="ECO:0007669"/>
    <property type="project" value="UniProtKB-KW"/>
</dbReference>
<dbReference type="InterPro" id="IPR000792">
    <property type="entry name" value="Tscrpt_reg_LuxR_C"/>
</dbReference>
<comment type="caution">
    <text evidence="6">The sequence shown here is derived from an EMBL/GenBank/DDBJ whole genome shotgun (WGS) entry which is preliminary data.</text>
</comment>
<dbReference type="Gene3D" id="3.40.50.2300">
    <property type="match status" value="1"/>
</dbReference>
<evidence type="ECO:0000256" key="3">
    <source>
        <dbReference type="PROSITE-ProRule" id="PRU00169"/>
    </source>
</evidence>
<organism evidence="6 7">
    <name type="scientific">Emcibacter nanhaiensis</name>
    <dbReference type="NCBI Taxonomy" id="1505037"/>
    <lineage>
        <taxon>Bacteria</taxon>
        <taxon>Pseudomonadati</taxon>
        <taxon>Pseudomonadota</taxon>
        <taxon>Alphaproteobacteria</taxon>
        <taxon>Emcibacterales</taxon>
        <taxon>Emcibacteraceae</taxon>
        <taxon>Emcibacter</taxon>
    </lineage>
</organism>
<dbReference type="RefSeq" id="WP_139941517.1">
    <property type="nucleotide sequence ID" value="NZ_JBHSYP010000002.1"/>
</dbReference>
<dbReference type="SMART" id="SM00448">
    <property type="entry name" value="REC"/>
    <property type="match status" value="1"/>
</dbReference>
<dbReference type="InterPro" id="IPR036388">
    <property type="entry name" value="WH-like_DNA-bd_sf"/>
</dbReference>
<dbReference type="InterPro" id="IPR051015">
    <property type="entry name" value="EvgA-like"/>
</dbReference>
<dbReference type="InterPro" id="IPR058245">
    <property type="entry name" value="NreC/VraR/RcsB-like_REC"/>
</dbReference>
<dbReference type="InterPro" id="IPR011006">
    <property type="entry name" value="CheY-like_superfamily"/>
</dbReference>
<dbReference type="InterPro" id="IPR016032">
    <property type="entry name" value="Sig_transdc_resp-reg_C-effctor"/>
</dbReference>
<dbReference type="PANTHER" id="PTHR45566:SF1">
    <property type="entry name" value="HTH-TYPE TRANSCRIPTIONAL REGULATOR YHJB-RELATED"/>
    <property type="match status" value="1"/>
</dbReference>
<feature type="domain" description="HTH luxR-type" evidence="4">
    <location>
        <begin position="144"/>
        <end position="209"/>
    </location>
</feature>
<accession>A0A501PET7</accession>
<dbReference type="PROSITE" id="PS50110">
    <property type="entry name" value="RESPONSE_REGULATORY"/>
    <property type="match status" value="1"/>
</dbReference>
<feature type="domain" description="Response regulatory" evidence="5">
    <location>
        <begin position="4"/>
        <end position="120"/>
    </location>
</feature>
<sequence length="218" mass="24163">MLPTVLIADDHPLFRDALKQAIKPVLQEHKTVEASNLAEAREWMQQGDISLLLLDLHMSDSHGFVGLIEFRQEFPSVPIIVVSASEEPEIIARAIEFGASGFIPKSSSLEQMSSAIDAIMQGDIWTPDHIDLDNVNFDKEQSETNQKLKQLTGAQLKVLHAVVRGLLNKQIAHELGITEATVKAHLTAIFRKLDVINRTQAVMVAQGLDIERAMLDVD</sequence>
<dbReference type="InterPro" id="IPR001789">
    <property type="entry name" value="Sig_transdc_resp-reg_receiver"/>
</dbReference>
<dbReference type="OrthoDB" id="9814495at2"/>
<name>A0A501PET7_9PROT</name>
<dbReference type="GO" id="GO:0000160">
    <property type="term" value="P:phosphorelay signal transduction system"/>
    <property type="evidence" value="ECO:0007669"/>
    <property type="project" value="InterPro"/>
</dbReference>
<dbReference type="Pfam" id="PF00196">
    <property type="entry name" value="GerE"/>
    <property type="match status" value="1"/>
</dbReference>
<evidence type="ECO:0000259" key="5">
    <source>
        <dbReference type="PROSITE" id="PS50110"/>
    </source>
</evidence>
<evidence type="ECO:0000313" key="7">
    <source>
        <dbReference type="Proteomes" id="UP000319148"/>
    </source>
</evidence>
<keyword evidence="7" id="KW-1185">Reference proteome</keyword>
<keyword evidence="1 3" id="KW-0597">Phosphoprotein</keyword>
<proteinExistence type="predicted"/>
<dbReference type="SUPFAM" id="SSF52172">
    <property type="entry name" value="CheY-like"/>
    <property type="match status" value="1"/>
</dbReference>
<evidence type="ECO:0000256" key="1">
    <source>
        <dbReference type="ARBA" id="ARBA00022553"/>
    </source>
</evidence>
<evidence type="ECO:0000259" key="4">
    <source>
        <dbReference type="PROSITE" id="PS50043"/>
    </source>
</evidence>
<dbReference type="SUPFAM" id="SSF46894">
    <property type="entry name" value="C-terminal effector domain of the bipartite response regulators"/>
    <property type="match status" value="1"/>
</dbReference>
<dbReference type="GO" id="GO:0006355">
    <property type="term" value="P:regulation of DNA-templated transcription"/>
    <property type="evidence" value="ECO:0007669"/>
    <property type="project" value="InterPro"/>
</dbReference>
<keyword evidence="2" id="KW-0238">DNA-binding</keyword>
<gene>
    <name evidence="6" type="ORF">FIV46_13745</name>
</gene>
<dbReference type="CDD" id="cd17535">
    <property type="entry name" value="REC_NarL-like"/>
    <property type="match status" value="1"/>
</dbReference>
<dbReference type="CDD" id="cd06170">
    <property type="entry name" value="LuxR_C_like"/>
    <property type="match status" value="1"/>
</dbReference>
<evidence type="ECO:0000256" key="2">
    <source>
        <dbReference type="ARBA" id="ARBA00023125"/>
    </source>
</evidence>
<feature type="modified residue" description="4-aspartylphosphate" evidence="3">
    <location>
        <position position="55"/>
    </location>
</feature>
<dbReference type="PROSITE" id="PS00622">
    <property type="entry name" value="HTH_LUXR_1"/>
    <property type="match status" value="1"/>
</dbReference>
<dbReference type="Proteomes" id="UP000319148">
    <property type="component" value="Unassembled WGS sequence"/>
</dbReference>
<dbReference type="Pfam" id="PF00072">
    <property type="entry name" value="Response_reg"/>
    <property type="match status" value="1"/>
</dbReference>
<dbReference type="SMART" id="SM00421">
    <property type="entry name" value="HTH_LUXR"/>
    <property type="match status" value="1"/>
</dbReference>
<dbReference type="EMBL" id="VFIY01000016">
    <property type="protein sequence ID" value="TPD58940.1"/>
    <property type="molecule type" value="Genomic_DNA"/>
</dbReference>
<dbReference type="PROSITE" id="PS50043">
    <property type="entry name" value="HTH_LUXR_2"/>
    <property type="match status" value="1"/>
</dbReference>